<comment type="subcellular location">
    <subcellularLocation>
        <location evidence="1">Endomembrane system</location>
        <topology evidence="1">Multi-pass membrane protein</topology>
    </subcellularLocation>
    <subcellularLocation>
        <location evidence="5">Membrane</location>
        <topology evidence="5">Multi-pass membrane protein</topology>
    </subcellularLocation>
</comment>
<feature type="domain" description="NADH:quinone oxidoreductase/Mrp antiporter transmembrane" evidence="7">
    <location>
        <begin position="142"/>
        <end position="358"/>
    </location>
</feature>
<evidence type="ECO:0000256" key="3">
    <source>
        <dbReference type="ARBA" id="ARBA00022989"/>
    </source>
</evidence>
<name>A0A9D7E4J6_9PROT</name>
<evidence type="ECO:0000256" key="4">
    <source>
        <dbReference type="ARBA" id="ARBA00023136"/>
    </source>
</evidence>
<evidence type="ECO:0000259" key="7">
    <source>
        <dbReference type="Pfam" id="PF00361"/>
    </source>
</evidence>
<dbReference type="GO" id="GO:0008137">
    <property type="term" value="F:NADH dehydrogenase (ubiquinone) activity"/>
    <property type="evidence" value="ECO:0007669"/>
    <property type="project" value="InterPro"/>
</dbReference>
<dbReference type="InterPro" id="IPR003945">
    <property type="entry name" value="NU5C-like"/>
</dbReference>
<feature type="transmembrane region" description="Helical" evidence="6">
    <location>
        <begin position="321"/>
        <end position="342"/>
    </location>
</feature>
<dbReference type="GO" id="GO:0016020">
    <property type="term" value="C:membrane"/>
    <property type="evidence" value="ECO:0007669"/>
    <property type="project" value="UniProtKB-SubCell"/>
</dbReference>
<reference evidence="9" key="1">
    <citation type="submission" date="2020-10" db="EMBL/GenBank/DDBJ databases">
        <title>Connecting structure to function with the recovery of over 1000 high-quality activated sludge metagenome-assembled genomes encoding full-length rRNA genes using long-read sequencing.</title>
        <authorList>
            <person name="Singleton C.M."/>
            <person name="Petriglieri F."/>
            <person name="Kristensen J.M."/>
            <person name="Kirkegaard R.H."/>
            <person name="Michaelsen T.Y."/>
            <person name="Andersen M.H."/>
            <person name="Karst S.M."/>
            <person name="Dueholm M.S."/>
            <person name="Nielsen P.H."/>
            <person name="Albertsen M."/>
        </authorList>
    </citation>
    <scope>NUCLEOTIDE SEQUENCE</scope>
    <source>
        <strain evidence="9">Bjer_18-Q3-R1-45_BAT3C.347</strain>
    </source>
</reference>
<dbReference type="GO" id="GO:0042773">
    <property type="term" value="P:ATP synthesis coupled electron transport"/>
    <property type="evidence" value="ECO:0007669"/>
    <property type="project" value="InterPro"/>
</dbReference>
<dbReference type="AlphaFoldDB" id="A0A9D7E4J6"/>
<evidence type="ECO:0000313" key="9">
    <source>
        <dbReference type="EMBL" id="MBK6973677.1"/>
    </source>
</evidence>
<feature type="transmembrane region" description="Helical" evidence="6">
    <location>
        <begin position="39"/>
        <end position="57"/>
    </location>
</feature>
<evidence type="ECO:0000256" key="5">
    <source>
        <dbReference type="RuleBase" id="RU000320"/>
    </source>
</evidence>
<dbReference type="Proteomes" id="UP000807785">
    <property type="component" value="Unassembled WGS sequence"/>
</dbReference>
<dbReference type="PANTHER" id="PTHR42829:SF2">
    <property type="entry name" value="NADH-UBIQUINONE OXIDOREDUCTASE CHAIN 5"/>
    <property type="match status" value="1"/>
</dbReference>
<gene>
    <name evidence="9" type="ORF">IPH26_12305</name>
</gene>
<dbReference type="Pfam" id="PF00662">
    <property type="entry name" value="Proton_antipo_N"/>
    <property type="match status" value="1"/>
</dbReference>
<sequence>MNPAALVAIVPLAPLAAALLIGAALTFRRHDGDAAERPSARIAVVGGALALLVMLLLDGLAVVHGAPGQVRLGTWFSAGRFEIPLSFTLDALSLGFGTLVALIAFLTLRFSVNYMHREPGFHRYFFGLSLFAAGMLTLVLAGNSALAFVGWELAGVSSYLLIGYAWERASASENAVRAFVTNRIGDAGFIVGIAATFHWVGTAEWPGFAAGVGALDTLAAGLMAFGFVVAALAKSAQVPFAPWIARALEGPTPSSAIFYGALMVHAGVFLLIRIEPLLIRAPALMALLVLLGLASALYGWLSGLTQTDVKSALTFATTTQVGLMFLWCGLGWFDLAAWHLALHASWRAYQFLLAPSYMHLLDGPTRPVSSWLGRRRRLYTAALERFWLEPAADWLLVRPTRGLGRDVNAFDEQVVDRLIGRGETGRDERADEVARGYGALGWGLESLSRGLARFEARLLMEGEGGRLGQLLRRVGEYLQAIEALLERPRYLLLLVMVTFVVIL</sequence>
<dbReference type="PRINTS" id="PR01434">
    <property type="entry name" value="NADHDHGNASE5"/>
</dbReference>
<dbReference type="GO" id="GO:0003954">
    <property type="term" value="F:NADH dehydrogenase activity"/>
    <property type="evidence" value="ECO:0007669"/>
    <property type="project" value="TreeGrafter"/>
</dbReference>
<dbReference type="Pfam" id="PF00361">
    <property type="entry name" value="Proton_antipo_M"/>
    <property type="match status" value="1"/>
</dbReference>
<evidence type="ECO:0000313" key="10">
    <source>
        <dbReference type="Proteomes" id="UP000807785"/>
    </source>
</evidence>
<keyword evidence="2 5" id="KW-0812">Transmembrane</keyword>
<evidence type="ECO:0008006" key="11">
    <source>
        <dbReference type="Google" id="ProtNLM"/>
    </source>
</evidence>
<dbReference type="GO" id="GO:0012505">
    <property type="term" value="C:endomembrane system"/>
    <property type="evidence" value="ECO:0007669"/>
    <property type="project" value="UniProtKB-SubCell"/>
</dbReference>
<feature type="transmembrane region" description="Helical" evidence="6">
    <location>
        <begin position="124"/>
        <end position="151"/>
    </location>
</feature>
<evidence type="ECO:0000256" key="1">
    <source>
        <dbReference type="ARBA" id="ARBA00004127"/>
    </source>
</evidence>
<keyword evidence="4 6" id="KW-0472">Membrane</keyword>
<feature type="domain" description="NADH-Ubiquinone oxidoreductase (complex I) chain 5 N-terminal" evidence="8">
    <location>
        <begin position="75"/>
        <end position="125"/>
    </location>
</feature>
<feature type="transmembrane region" description="Helical" evidence="6">
    <location>
        <begin position="208"/>
        <end position="233"/>
    </location>
</feature>
<feature type="transmembrane region" description="Helical" evidence="6">
    <location>
        <begin position="284"/>
        <end position="301"/>
    </location>
</feature>
<keyword evidence="3 6" id="KW-1133">Transmembrane helix</keyword>
<dbReference type="GO" id="GO:0015990">
    <property type="term" value="P:electron transport coupled proton transport"/>
    <property type="evidence" value="ECO:0007669"/>
    <property type="project" value="TreeGrafter"/>
</dbReference>
<dbReference type="EMBL" id="JADJEV010000003">
    <property type="protein sequence ID" value="MBK6973677.1"/>
    <property type="molecule type" value="Genomic_DNA"/>
</dbReference>
<dbReference type="InterPro" id="IPR001750">
    <property type="entry name" value="ND/Mrp_TM"/>
</dbReference>
<dbReference type="PANTHER" id="PTHR42829">
    <property type="entry name" value="NADH-UBIQUINONE OXIDOREDUCTASE CHAIN 5"/>
    <property type="match status" value="1"/>
</dbReference>
<proteinExistence type="predicted"/>
<accession>A0A9D7E4J6</accession>
<evidence type="ECO:0000256" key="2">
    <source>
        <dbReference type="ARBA" id="ARBA00022692"/>
    </source>
</evidence>
<feature type="transmembrane region" description="Helical" evidence="6">
    <location>
        <begin position="184"/>
        <end position="201"/>
    </location>
</feature>
<feature type="transmembrane region" description="Helical" evidence="6">
    <location>
        <begin position="6"/>
        <end position="27"/>
    </location>
</feature>
<feature type="transmembrane region" description="Helical" evidence="6">
    <location>
        <begin position="253"/>
        <end position="272"/>
    </location>
</feature>
<organism evidence="9 10">
    <name type="scientific">Candidatus Methylophosphatis roskildensis</name>
    <dbReference type="NCBI Taxonomy" id="2899263"/>
    <lineage>
        <taxon>Bacteria</taxon>
        <taxon>Pseudomonadati</taxon>
        <taxon>Pseudomonadota</taxon>
        <taxon>Betaproteobacteria</taxon>
        <taxon>Nitrosomonadales</taxon>
        <taxon>Sterolibacteriaceae</taxon>
        <taxon>Candidatus Methylophosphatis</taxon>
    </lineage>
</organism>
<protein>
    <recommendedName>
        <fullName evidence="11">NADH-quinone oxidoreductase subunit L</fullName>
    </recommendedName>
</protein>
<evidence type="ECO:0000256" key="6">
    <source>
        <dbReference type="SAM" id="Phobius"/>
    </source>
</evidence>
<evidence type="ECO:0000259" key="8">
    <source>
        <dbReference type="Pfam" id="PF00662"/>
    </source>
</evidence>
<dbReference type="InterPro" id="IPR001516">
    <property type="entry name" value="Proton_antipo_N"/>
</dbReference>
<comment type="caution">
    <text evidence="9">The sequence shown here is derived from an EMBL/GenBank/DDBJ whole genome shotgun (WGS) entry which is preliminary data.</text>
</comment>
<feature type="transmembrane region" description="Helical" evidence="6">
    <location>
        <begin position="91"/>
        <end position="112"/>
    </location>
</feature>